<feature type="region of interest" description="Disordered" evidence="1">
    <location>
        <begin position="492"/>
        <end position="608"/>
    </location>
</feature>
<reference evidence="2 3" key="1">
    <citation type="journal article" date="2023" name="bioRxiv">
        <title>Conserved and derived expression patterns and positive selection on dental genes reveal complex evolutionary context of ever-growing rodent molars.</title>
        <authorList>
            <person name="Calamari Z.T."/>
            <person name="Song A."/>
            <person name="Cohen E."/>
            <person name="Akter M."/>
            <person name="Roy R.D."/>
            <person name="Hallikas O."/>
            <person name="Christensen M.M."/>
            <person name="Li P."/>
            <person name="Marangoni P."/>
            <person name="Jernvall J."/>
            <person name="Klein O.D."/>
        </authorList>
    </citation>
    <scope>NUCLEOTIDE SEQUENCE [LARGE SCALE GENOMIC DNA]</scope>
    <source>
        <strain evidence="2">V071</strain>
    </source>
</reference>
<organism evidence="2 3">
    <name type="scientific">Myodes glareolus</name>
    <name type="common">Bank vole</name>
    <name type="synonym">Clethrionomys glareolus</name>
    <dbReference type="NCBI Taxonomy" id="447135"/>
    <lineage>
        <taxon>Eukaryota</taxon>
        <taxon>Metazoa</taxon>
        <taxon>Chordata</taxon>
        <taxon>Craniata</taxon>
        <taxon>Vertebrata</taxon>
        <taxon>Euteleostomi</taxon>
        <taxon>Mammalia</taxon>
        <taxon>Eutheria</taxon>
        <taxon>Euarchontoglires</taxon>
        <taxon>Glires</taxon>
        <taxon>Rodentia</taxon>
        <taxon>Myomorpha</taxon>
        <taxon>Muroidea</taxon>
        <taxon>Cricetidae</taxon>
        <taxon>Arvicolinae</taxon>
        <taxon>Myodes</taxon>
    </lineage>
</organism>
<accession>A0AAW0JDS8</accession>
<dbReference type="EMBL" id="JBBHLL010000046">
    <property type="protein sequence ID" value="KAK7824381.1"/>
    <property type="molecule type" value="Genomic_DNA"/>
</dbReference>
<feature type="region of interest" description="Disordered" evidence="1">
    <location>
        <begin position="162"/>
        <end position="197"/>
    </location>
</feature>
<comment type="caution">
    <text evidence="2">The sequence shown here is derived from an EMBL/GenBank/DDBJ whole genome shotgun (WGS) entry which is preliminary data.</text>
</comment>
<keyword evidence="3" id="KW-1185">Reference proteome</keyword>
<name>A0AAW0JDS8_MYOGA</name>
<sequence length="1081" mass="122153">MLTSIQDLLAFMVSTEKSSLLDEGSVMTIRVIINLITEEGWKRDMNNISLPLLEIHFEVLYQFLPTLLETGSGPGGRQKSRQKDPIAEDTMQFGHRTGSTSGGYDLNVALISNSKPESKDQRFAFPRSRKIWIPQNPEYAKETSPRVIVNGFLERLRFHAMDGERDRDPQGSTGLSSQGPNEKQKEGEHEQRSQYHEGLKSSLDEINYEKLRDCWKGVLTHVTCNNRVWVNMKLLPSERRGVPESFSERQTLTQRLEAVELCSCSEQALNAGFHQHAPPVTPPTKDAKGTITVPEQVKVIAAQPDDLSLIPEIHTVMTESLTQGVAAYRMLGESFHNTLIKESPSSVKRLRGQCQLSSSKSDFPRSKDSGVGTLCELSPQSQYINKPSYYYSALSTLSSISAVFGNLCSSWLAYYFCVVQGDHDVLAILPSDPSSLRVMPRKSFSNACQKNKSMGLRSSLFLLTFKINSPFTSQLYSRLSIVTCPHFQDSEHILPTKQKEKKRRGEERRGEERRGEGRGGEGRGGEGKERRGEERRGEERRRAEERRGEERRGEARRGEARRGEASERGETAQDEGKARQGKARQGKARQDKTRQDKTRQDKKRKERKILFDQTYSDVVTWVQEGEHPNRLDPKNLVYAEETSPSVIVNGFSERLRASHIQRIRPHLENLAGSRARSVPDNWPWKLDPALPSPYFPINKSPVGVVELLLAQVNCFSGCTHRGLDLFTHILTPPTLQLDFGSSVKCSNVQEGERPNRLDPQNPAYAEETGPSVIVNGFSERPRASHSQRIRPNSENLARSRPRSVPVRLALLQIKNNSEDYFKMKLKSKENVNCSDIRRIGSCGGLKAGKAINTTAFGASSEKPKGHLSYKCHLSSILKGMEKLLWLKRKCRPLAEVTVLSLVPQRFLARAPVEVADSGLLQWLSLALACFGRGHWLRLAPVMSLALACSFGEKSDYVDDDKPRKMEWTGSLRPNVILHILLASLIYSLTNKSSTYTEGHPTSEKEKEEEEKKKKKKKRRRRRKKDDEKEEGRGRKRILTATILQLALRLLSTVISMYFLSTSFQFDQKLVINTMSTEYGTW</sequence>
<feature type="compositionally biased region" description="Basic residues" evidence="1">
    <location>
        <begin position="1012"/>
        <end position="1023"/>
    </location>
</feature>
<feature type="compositionally biased region" description="Polar residues" evidence="1">
    <location>
        <begin position="170"/>
        <end position="181"/>
    </location>
</feature>
<evidence type="ECO:0000313" key="3">
    <source>
        <dbReference type="Proteomes" id="UP001488838"/>
    </source>
</evidence>
<feature type="compositionally biased region" description="Basic and acidic residues" evidence="1">
    <location>
        <begin position="492"/>
        <end position="578"/>
    </location>
</feature>
<dbReference type="AlphaFoldDB" id="A0AAW0JDS8"/>
<feature type="region of interest" description="Disordered" evidence="1">
    <location>
        <begin position="993"/>
        <end position="1031"/>
    </location>
</feature>
<protein>
    <submittedName>
        <fullName evidence="2">Uncharacterized protein</fullName>
    </submittedName>
</protein>
<feature type="compositionally biased region" description="Basic and acidic residues" evidence="1">
    <location>
        <begin position="182"/>
        <end position="197"/>
    </location>
</feature>
<feature type="compositionally biased region" description="Basic and acidic residues" evidence="1">
    <location>
        <begin position="588"/>
        <end position="599"/>
    </location>
</feature>
<gene>
    <name evidence="2" type="ORF">U0070_025177</name>
</gene>
<feature type="compositionally biased region" description="Basic and acidic residues" evidence="1">
    <location>
        <begin position="1000"/>
        <end position="1011"/>
    </location>
</feature>
<dbReference type="Proteomes" id="UP001488838">
    <property type="component" value="Unassembled WGS sequence"/>
</dbReference>
<evidence type="ECO:0000256" key="1">
    <source>
        <dbReference type="SAM" id="MobiDB-lite"/>
    </source>
</evidence>
<evidence type="ECO:0000313" key="2">
    <source>
        <dbReference type="EMBL" id="KAK7824381.1"/>
    </source>
</evidence>
<proteinExistence type="predicted"/>